<dbReference type="InterPro" id="IPR059157">
    <property type="entry name" value="WDR36-Utp21_N"/>
</dbReference>
<dbReference type="AlphaFoldDB" id="A0AA38IZF5"/>
<dbReference type="InterPro" id="IPR007319">
    <property type="entry name" value="WDR36/Utp21_C"/>
</dbReference>
<name>A0AA38IZF5_9CUCU</name>
<protein>
    <recommendedName>
        <fullName evidence="8">WD repeat-containing protein 36</fullName>
    </recommendedName>
</protein>
<dbReference type="PROSITE" id="PS50082">
    <property type="entry name" value="WD_REPEATS_2"/>
    <property type="match status" value="2"/>
</dbReference>
<dbReference type="InterPro" id="IPR019775">
    <property type="entry name" value="WD40_repeat_CS"/>
</dbReference>
<evidence type="ECO:0000259" key="5">
    <source>
        <dbReference type="Pfam" id="PF25171"/>
    </source>
</evidence>
<organism evidence="6 7">
    <name type="scientific">Zophobas morio</name>
    <dbReference type="NCBI Taxonomy" id="2755281"/>
    <lineage>
        <taxon>Eukaryota</taxon>
        <taxon>Metazoa</taxon>
        <taxon>Ecdysozoa</taxon>
        <taxon>Arthropoda</taxon>
        <taxon>Hexapoda</taxon>
        <taxon>Insecta</taxon>
        <taxon>Pterygota</taxon>
        <taxon>Neoptera</taxon>
        <taxon>Endopterygota</taxon>
        <taxon>Coleoptera</taxon>
        <taxon>Polyphaga</taxon>
        <taxon>Cucujiformia</taxon>
        <taxon>Tenebrionidae</taxon>
        <taxon>Zophobas</taxon>
    </lineage>
</organism>
<evidence type="ECO:0000313" key="6">
    <source>
        <dbReference type="EMBL" id="KAJ3665020.1"/>
    </source>
</evidence>
<feature type="domain" description="WDR36/Utp21 C-terminal" evidence="4">
    <location>
        <begin position="689"/>
        <end position="890"/>
    </location>
</feature>
<dbReference type="Proteomes" id="UP001168821">
    <property type="component" value="Unassembled WGS sequence"/>
</dbReference>
<sequence length="892" mass="99960">MPKGSKIFLPCRSLGYVSNHLPLQVRYIKSRKENLIVTCVGKSFHTYGISHFGLLSVGGLHPEDITAMTADAFHVYTACGNEIYAWRRGTELKHVYRSHRKPVHLLLPFGAHLISVDESSGVRIWDIKEETVFLELTFSNKTFQITTIMHPSTYINKILLGSEQGEMQLWNINNLKLIYSFKGWKSAITCLEQAPAIDVAAIGLANGKIILHNLKFDETVMEFMQDWGLVTSISFRTDGSPIMATGSVVGHVVFWDLEERRVASQLLSAHNGGVTGMVCLPNEPLILTSSPDNTLKLWIFDMADGGARLLRLREGHSAPPSYIRFHGANGHNILSSAGDSTLRIFNTQTEQFNKSLGKASYNRKVSKKRGRSVEDPLVMPPMTQFTSETTREKEWDNIAAVHLGIPMVTTWSYDKLKMGELKLLPERFQKKKINVNGFQDVAATCLHLTHCGNFVLVGYNTGHVDRFNMQSGLWRDSYGSPKAHDSSVRGVITDSLNQLTTTGGSDCRIKFWRFKNKGDSPLSVITLEEPISFFRSHQESCMVAAALEDFDIYVIDIETRRVVRKFVGHTGQITDMTFSPDSRWLISASMDCTIRTWDIPSCQLVDQFATEVACVSLNMSPTGEALATAHVDYLGIFLWTNRTLYSKITLKALNPSDEPQLVAFPECLKESQEEIEDVKEEPDEFLSPEQISHNLITLSGLATSRWQNLLNLDVIKKRNKPKSPPKAPKAAPFFLPTVASLNFQFDLKQPETDGSSKLLIPATLLNLTDFGKMLDRTGESGDFSDVILKLKSFSPSMIDFEVKSLAPEGGGSVEVMLQFLKCIEFMLKSNRDFELAEAYLGVFLKSHGAVVASEEVLRNYLTNIQSCHSVVWNRLQDKLLYSICVLQNLKLM</sequence>
<dbReference type="GO" id="GO:0032040">
    <property type="term" value="C:small-subunit processome"/>
    <property type="evidence" value="ECO:0007669"/>
    <property type="project" value="InterPro"/>
</dbReference>
<dbReference type="SUPFAM" id="SSF50978">
    <property type="entry name" value="WD40 repeat-like"/>
    <property type="match status" value="2"/>
</dbReference>
<evidence type="ECO:0000256" key="2">
    <source>
        <dbReference type="ARBA" id="ARBA00022737"/>
    </source>
</evidence>
<keyword evidence="7" id="KW-1185">Reference proteome</keyword>
<dbReference type="PANTHER" id="PTHR22840">
    <property type="entry name" value="WD REPEAT-CONTAINING PROTEIN 36"/>
    <property type="match status" value="1"/>
</dbReference>
<dbReference type="Pfam" id="PF25168">
    <property type="entry name" value="Beta-prop_WDR36-Utp21_2nd"/>
    <property type="match status" value="1"/>
</dbReference>
<feature type="repeat" description="WD" evidence="3">
    <location>
        <begin position="267"/>
        <end position="298"/>
    </location>
</feature>
<evidence type="ECO:0000256" key="3">
    <source>
        <dbReference type="PROSITE-ProRule" id="PRU00221"/>
    </source>
</evidence>
<dbReference type="PROSITE" id="PS50294">
    <property type="entry name" value="WD_REPEATS_REGION"/>
    <property type="match status" value="2"/>
</dbReference>
<feature type="repeat" description="WD" evidence="3">
    <location>
        <begin position="566"/>
        <end position="607"/>
    </location>
</feature>
<dbReference type="InterPro" id="IPR015943">
    <property type="entry name" value="WD40/YVTN_repeat-like_dom_sf"/>
</dbReference>
<dbReference type="Gene3D" id="2.130.10.10">
    <property type="entry name" value="YVTN repeat-like/Quinoprotein amine dehydrogenase"/>
    <property type="match status" value="2"/>
</dbReference>
<dbReference type="Pfam" id="PF04192">
    <property type="entry name" value="Utp21"/>
    <property type="match status" value="1"/>
</dbReference>
<dbReference type="PROSITE" id="PS00678">
    <property type="entry name" value="WD_REPEATS_1"/>
    <property type="match status" value="1"/>
</dbReference>
<comment type="caution">
    <text evidence="6">The sequence shown here is derived from an EMBL/GenBank/DDBJ whole genome shotgun (WGS) entry which is preliminary data.</text>
</comment>
<evidence type="ECO:0000313" key="7">
    <source>
        <dbReference type="Proteomes" id="UP001168821"/>
    </source>
</evidence>
<dbReference type="InterPro" id="IPR036322">
    <property type="entry name" value="WD40_repeat_dom_sf"/>
</dbReference>
<proteinExistence type="predicted"/>
<evidence type="ECO:0000259" key="4">
    <source>
        <dbReference type="Pfam" id="PF04192"/>
    </source>
</evidence>
<dbReference type="SMART" id="SM00320">
    <property type="entry name" value="WD40"/>
    <property type="match status" value="9"/>
</dbReference>
<dbReference type="GO" id="GO:0034388">
    <property type="term" value="C:Pwp2p-containing subcomplex of 90S preribosome"/>
    <property type="evidence" value="ECO:0007669"/>
    <property type="project" value="TreeGrafter"/>
</dbReference>
<dbReference type="PANTHER" id="PTHR22840:SF12">
    <property type="entry name" value="WD REPEAT-CONTAINING PROTEIN 36"/>
    <property type="match status" value="1"/>
</dbReference>
<keyword evidence="1 3" id="KW-0853">WD repeat</keyword>
<accession>A0AA38IZF5</accession>
<keyword evidence="2" id="KW-0677">Repeat</keyword>
<feature type="domain" description="WDR36/Utp21 N-terminal" evidence="5">
    <location>
        <begin position="36"/>
        <end position="301"/>
    </location>
</feature>
<dbReference type="InterPro" id="IPR001680">
    <property type="entry name" value="WD40_rpt"/>
</dbReference>
<dbReference type="Pfam" id="PF25171">
    <property type="entry name" value="Beta-prop_WDR36-Utp21_1st"/>
    <property type="match status" value="1"/>
</dbReference>
<evidence type="ECO:0000256" key="1">
    <source>
        <dbReference type="ARBA" id="ARBA00022574"/>
    </source>
</evidence>
<dbReference type="GO" id="GO:0006364">
    <property type="term" value="P:rRNA processing"/>
    <property type="evidence" value="ECO:0007669"/>
    <property type="project" value="InterPro"/>
</dbReference>
<evidence type="ECO:0008006" key="8">
    <source>
        <dbReference type="Google" id="ProtNLM"/>
    </source>
</evidence>
<dbReference type="EMBL" id="JALNTZ010000001">
    <property type="protein sequence ID" value="KAJ3665020.1"/>
    <property type="molecule type" value="Genomic_DNA"/>
</dbReference>
<dbReference type="FunFam" id="2.130.10.10:FF:000109">
    <property type="entry name" value="WD repeat domain 36"/>
    <property type="match status" value="1"/>
</dbReference>
<reference evidence="6" key="1">
    <citation type="journal article" date="2023" name="G3 (Bethesda)">
        <title>Whole genome assemblies of Zophobas morio and Tenebrio molitor.</title>
        <authorList>
            <person name="Kaur S."/>
            <person name="Stinson S.A."/>
            <person name="diCenzo G.C."/>
        </authorList>
    </citation>
    <scope>NUCLEOTIDE SEQUENCE</scope>
    <source>
        <strain evidence="6">QUZm001</strain>
    </source>
</reference>
<gene>
    <name evidence="6" type="ORF">Zmor_000540</name>
</gene>